<keyword evidence="6" id="KW-0812">Transmembrane</keyword>
<evidence type="ECO:0008006" key="11">
    <source>
        <dbReference type="Google" id="ProtNLM"/>
    </source>
</evidence>
<dbReference type="eggNOG" id="KOG1471">
    <property type="taxonomic scope" value="Eukaryota"/>
</dbReference>
<dbReference type="PANTHER" id="PTHR45657:SF1">
    <property type="entry name" value="CRAL-TRIO DOMAIN-CONTAINING PROTEIN YKL091C-RELATED"/>
    <property type="match status" value="1"/>
</dbReference>
<dbReference type="InterPro" id="IPR017455">
    <property type="entry name" value="Znf_FYVE-rel"/>
</dbReference>
<keyword evidence="10" id="KW-1185">Reference proteome</keyword>
<feature type="transmembrane region" description="Helical" evidence="6">
    <location>
        <begin position="421"/>
        <end position="440"/>
    </location>
</feature>
<dbReference type="InterPro" id="IPR051026">
    <property type="entry name" value="PI/PC_transfer"/>
</dbReference>
<dbReference type="PROSITE" id="PS50178">
    <property type="entry name" value="ZF_FYVE"/>
    <property type="match status" value="1"/>
</dbReference>
<sequence length="788" mass="87851">MLLFRDAMLMANPRSRMPAIRYRKSAPSISSANMEDEASPPPAPGRFRSRLRLPFSNRNSDAKAKERSPSPPSDDKEDAKADEKRDEKAKCTPPKNSPAMECHVCKISLGIRRLKHHCRNCGNSVCNAHSRNQLPLPKFGILRTVRVCDKCTKEVLQQRAGLRKGASIPFPEESTDKSIGGVLYSSLVEEQDDTMDTMLYIGSLKMTGRSLATRNLNSNMMIWKDRMLIVTPAEMMCFKHSDSGLGEVRTTVHMTDILHIYINESHPRILTVVRADGRIFRIRAKDKDQCQAIHDVLQKTHKMFQDALYKLQRGVLPEDFSISSITLQHTSSLPEVTISAFPNLLEPLHHVGLYPTSIVRLYVAGPMTSGVAVFTYDMLTKGDMVLQQCENPTARSCDDDEALEVHLATDASTAGATNGGALWPVACLGLSGLLFCVAILGSDRLVTALGGGLLVAAALALVLRSNYDVLTSLHLLLATRGRSVLMGPSWRSLNVTKVLLTSKDASCDDEHDASDMDVPDDDIYGRFLEGMSGNVTEARRRYFAMVNWRKDEDIDTILARPHPQFDAIKESLVLYVHKRDKMGRMIQIEKTGTMKKTMQMLTARGVSEAEVLHHTAFMQEYYWKVLDNRAYPNGMQLRIIDLKGISMDIMSSDVFSFVKKVGLIAGNYNPERMFKVFIVNPPRWFGMIWKVAAPMVNPKTRDKTIVVSGEAEIKKALLEYVDADCLPVEYGGSCACDGGCMTHSPEEVELHEFVTKLNAGERCDELLAALRDRPHPRAVTRISVVDES</sequence>
<dbReference type="SUPFAM" id="SSF50729">
    <property type="entry name" value="PH domain-like"/>
    <property type="match status" value="1"/>
</dbReference>
<dbReference type="Pfam" id="PF01363">
    <property type="entry name" value="FYVE"/>
    <property type="match status" value="1"/>
</dbReference>
<protein>
    <recommendedName>
        <fullName evidence="11">CRAL-TRIO domain-containing protein</fullName>
    </recommendedName>
</protein>
<dbReference type="PANTHER" id="PTHR45657">
    <property type="entry name" value="CRAL-TRIO DOMAIN-CONTAINING PROTEIN YKL091C-RELATED"/>
    <property type="match status" value="1"/>
</dbReference>
<dbReference type="InterPro" id="IPR000306">
    <property type="entry name" value="Znf_FYVE"/>
</dbReference>
<dbReference type="OMA" id="EYYWKIL"/>
<dbReference type="VEuPathDB" id="FungiDB:SDRG_08351"/>
<gene>
    <name evidence="9" type="ORF">SDRG_08351</name>
</gene>
<evidence type="ECO:0000256" key="1">
    <source>
        <dbReference type="ARBA" id="ARBA00022723"/>
    </source>
</evidence>
<dbReference type="GO" id="GO:0008270">
    <property type="term" value="F:zinc ion binding"/>
    <property type="evidence" value="ECO:0007669"/>
    <property type="project" value="UniProtKB-KW"/>
</dbReference>
<evidence type="ECO:0000256" key="4">
    <source>
        <dbReference type="PROSITE-ProRule" id="PRU00091"/>
    </source>
</evidence>
<keyword evidence="6" id="KW-1133">Transmembrane helix</keyword>
<evidence type="ECO:0000256" key="6">
    <source>
        <dbReference type="SAM" id="Phobius"/>
    </source>
</evidence>
<dbReference type="SMART" id="SM00516">
    <property type="entry name" value="SEC14"/>
    <property type="match status" value="1"/>
</dbReference>
<dbReference type="Pfam" id="PF00650">
    <property type="entry name" value="CRAL_TRIO"/>
    <property type="match status" value="1"/>
</dbReference>
<dbReference type="CDD" id="cd00170">
    <property type="entry name" value="SEC14"/>
    <property type="match status" value="1"/>
</dbReference>
<accession>T0RUW0</accession>
<dbReference type="SMART" id="SM00064">
    <property type="entry name" value="FYVE"/>
    <property type="match status" value="1"/>
</dbReference>
<dbReference type="InterPro" id="IPR036865">
    <property type="entry name" value="CRAL-TRIO_dom_sf"/>
</dbReference>
<feature type="domain" description="FYVE-type" evidence="7">
    <location>
        <begin position="96"/>
        <end position="156"/>
    </location>
</feature>
<dbReference type="SUPFAM" id="SSF57903">
    <property type="entry name" value="FYVE/PHD zinc finger"/>
    <property type="match status" value="1"/>
</dbReference>
<feature type="region of interest" description="Disordered" evidence="5">
    <location>
        <begin position="16"/>
        <end position="96"/>
    </location>
</feature>
<dbReference type="RefSeq" id="XP_008612454.1">
    <property type="nucleotide sequence ID" value="XM_008614232.1"/>
</dbReference>
<dbReference type="InterPro" id="IPR013083">
    <property type="entry name" value="Znf_RING/FYVE/PHD"/>
</dbReference>
<keyword evidence="3" id="KW-0862">Zinc</keyword>
<dbReference type="CDD" id="cd00821">
    <property type="entry name" value="PH"/>
    <property type="match status" value="1"/>
</dbReference>
<dbReference type="GeneID" id="19949078"/>
<evidence type="ECO:0000256" key="3">
    <source>
        <dbReference type="ARBA" id="ARBA00022833"/>
    </source>
</evidence>
<dbReference type="InParanoid" id="T0RUW0"/>
<keyword evidence="2 4" id="KW-0863">Zinc-finger</keyword>
<dbReference type="OrthoDB" id="1434354at2759"/>
<evidence type="ECO:0000259" key="7">
    <source>
        <dbReference type="PROSITE" id="PS50178"/>
    </source>
</evidence>
<evidence type="ECO:0000259" key="8">
    <source>
        <dbReference type="PROSITE" id="PS50191"/>
    </source>
</evidence>
<dbReference type="Proteomes" id="UP000030762">
    <property type="component" value="Unassembled WGS sequence"/>
</dbReference>
<dbReference type="Gene3D" id="3.30.40.10">
    <property type="entry name" value="Zinc/RING finger domain, C3HC4 (zinc finger)"/>
    <property type="match status" value="1"/>
</dbReference>
<dbReference type="SUPFAM" id="SSF52087">
    <property type="entry name" value="CRAL/TRIO domain"/>
    <property type="match status" value="1"/>
</dbReference>
<reference evidence="9 10" key="1">
    <citation type="submission" date="2012-04" db="EMBL/GenBank/DDBJ databases">
        <title>The Genome Sequence of Saprolegnia declina VS20.</title>
        <authorList>
            <consortium name="The Broad Institute Genome Sequencing Platform"/>
            <person name="Russ C."/>
            <person name="Nusbaum C."/>
            <person name="Tyler B."/>
            <person name="van West P."/>
            <person name="Dieguez-Uribeondo J."/>
            <person name="de Bruijn I."/>
            <person name="Tripathy S."/>
            <person name="Jiang R."/>
            <person name="Young S.K."/>
            <person name="Zeng Q."/>
            <person name="Gargeya S."/>
            <person name="Fitzgerald M."/>
            <person name="Haas B."/>
            <person name="Abouelleil A."/>
            <person name="Alvarado L."/>
            <person name="Arachchi H.M."/>
            <person name="Berlin A."/>
            <person name="Chapman S.B."/>
            <person name="Goldberg J."/>
            <person name="Griggs A."/>
            <person name="Gujja S."/>
            <person name="Hansen M."/>
            <person name="Howarth C."/>
            <person name="Imamovic A."/>
            <person name="Larimer J."/>
            <person name="McCowen C."/>
            <person name="Montmayeur A."/>
            <person name="Murphy C."/>
            <person name="Neiman D."/>
            <person name="Pearson M."/>
            <person name="Priest M."/>
            <person name="Roberts A."/>
            <person name="Saif S."/>
            <person name="Shea T."/>
            <person name="Sisk P."/>
            <person name="Sykes S."/>
            <person name="Wortman J."/>
            <person name="Nusbaum C."/>
            <person name="Birren B."/>
        </authorList>
    </citation>
    <scope>NUCLEOTIDE SEQUENCE [LARGE SCALE GENOMIC DNA]</scope>
    <source>
        <strain evidence="9 10">VS20</strain>
    </source>
</reference>
<dbReference type="STRING" id="1156394.T0RUW0"/>
<keyword evidence="6" id="KW-0472">Membrane</keyword>
<dbReference type="AlphaFoldDB" id="T0RUW0"/>
<dbReference type="InterPro" id="IPR011011">
    <property type="entry name" value="Znf_FYVE_PHD"/>
</dbReference>
<organism evidence="9 10">
    <name type="scientific">Saprolegnia diclina (strain VS20)</name>
    <dbReference type="NCBI Taxonomy" id="1156394"/>
    <lineage>
        <taxon>Eukaryota</taxon>
        <taxon>Sar</taxon>
        <taxon>Stramenopiles</taxon>
        <taxon>Oomycota</taxon>
        <taxon>Saprolegniomycetes</taxon>
        <taxon>Saprolegniales</taxon>
        <taxon>Saprolegniaceae</taxon>
        <taxon>Saprolegnia</taxon>
    </lineage>
</organism>
<dbReference type="eggNOG" id="KOG1818">
    <property type="taxonomic scope" value="Eukaryota"/>
</dbReference>
<feature type="compositionally biased region" description="Basic and acidic residues" evidence="5">
    <location>
        <begin position="60"/>
        <end position="90"/>
    </location>
</feature>
<evidence type="ECO:0000256" key="2">
    <source>
        <dbReference type="ARBA" id="ARBA00022771"/>
    </source>
</evidence>
<dbReference type="PROSITE" id="PS50191">
    <property type="entry name" value="CRAL_TRIO"/>
    <property type="match status" value="1"/>
</dbReference>
<evidence type="ECO:0000313" key="9">
    <source>
        <dbReference type="EMBL" id="EQC34142.1"/>
    </source>
</evidence>
<keyword evidence="1" id="KW-0479">Metal-binding</keyword>
<dbReference type="Gene3D" id="3.40.525.10">
    <property type="entry name" value="CRAL-TRIO lipid binding domain"/>
    <property type="match status" value="1"/>
</dbReference>
<name>T0RUW0_SAPDV</name>
<dbReference type="CDD" id="cd15760">
    <property type="entry name" value="FYVE_scVPS27p_like"/>
    <property type="match status" value="1"/>
</dbReference>
<feature type="transmembrane region" description="Helical" evidence="6">
    <location>
        <begin position="445"/>
        <end position="463"/>
    </location>
</feature>
<evidence type="ECO:0000313" key="10">
    <source>
        <dbReference type="Proteomes" id="UP000030762"/>
    </source>
</evidence>
<dbReference type="InterPro" id="IPR001251">
    <property type="entry name" value="CRAL-TRIO_dom"/>
</dbReference>
<feature type="domain" description="CRAL-TRIO" evidence="8">
    <location>
        <begin position="564"/>
        <end position="738"/>
    </location>
</feature>
<evidence type="ECO:0000256" key="5">
    <source>
        <dbReference type="SAM" id="MobiDB-lite"/>
    </source>
</evidence>
<proteinExistence type="predicted"/>
<dbReference type="EMBL" id="JH767156">
    <property type="protein sequence ID" value="EQC34142.1"/>
    <property type="molecule type" value="Genomic_DNA"/>
</dbReference>